<sequence>MRKSLLRTGGTAAVAALVLCGAQPAAQARDGIGVGGAVALGALGGVVAGSAIASANNGYYPGRPVYVAPPPAYVEEVCHVERRGFIDAYGVEHIRRVRVCE</sequence>
<keyword evidence="2" id="KW-0732">Signal</keyword>
<accession>A0AA37TMR8</accession>
<keyword evidence="1" id="KW-0472">Membrane</keyword>
<dbReference type="Proteomes" id="UP001157440">
    <property type="component" value="Unassembled WGS sequence"/>
</dbReference>
<keyword evidence="1" id="KW-1133">Transmembrane helix</keyword>
<feature type="chain" id="PRO_5041386397" evidence="2">
    <location>
        <begin position="29"/>
        <end position="101"/>
    </location>
</feature>
<feature type="signal peptide" evidence="2">
    <location>
        <begin position="1"/>
        <end position="28"/>
    </location>
</feature>
<keyword evidence="1" id="KW-0812">Transmembrane</keyword>
<keyword evidence="4" id="KW-1185">Reference proteome</keyword>
<reference evidence="4" key="1">
    <citation type="journal article" date="2019" name="Int. J. Syst. Evol. Microbiol.">
        <title>The Global Catalogue of Microorganisms (GCM) 10K type strain sequencing project: providing services to taxonomists for standard genome sequencing and annotation.</title>
        <authorList>
            <consortium name="The Broad Institute Genomics Platform"/>
            <consortium name="The Broad Institute Genome Sequencing Center for Infectious Disease"/>
            <person name="Wu L."/>
            <person name="Ma J."/>
        </authorList>
    </citation>
    <scope>NUCLEOTIDE SEQUENCE [LARGE SCALE GENOMIC DNA]</scope>
    <source>
        <strain evidence="4">NBRC 103632</strain>
    </source>
</reference>
<proteinExistence type="predicted"/>
<evidence type="ECO:0000256" key="2">
    <source>
        <dbReference type="SAM" id="SignalP"/>
    </source>
</evidence>
<feature type="transmembrane region" description="Helical" evidence="1">
    <location>
        <begin position="38"/>
        <end position="55"/>
    </location>
</feature>
<evidence type="ECO:0000313" key="3">
    <source>
        <dbReference type="EMBL" id="GLS73774.1"/>
    </source>
</evidence>
<organism evidence="3 4">
    <name type="scientific">Methylobacterium tardum</name>
    <dbReference type="NCBI Taxonomy" id="374432"/>
    <lineage>
        <taxon>Bacteria</taxon>
        <taxon>Pseudomonadati</taxon>
        <taxon>Pseudomonadota</taxon>
        <taxon>Alphaproteobacteria</taxon>
        <taxon>Hyphomicrobiales</taxon>
        <taxon>Methylobacteriaceae</taxon>
        <taxon>Methylobacterium</taxon>
    </lineage>
</organism>
<evidence type="ECO:0000313" key="4">
    <source>
        <dbReference type="Proteomes" id="UP001157440"/>
    </source>
</evidence>
<comment type="caution">
    <text evidence="3">The sequence shown here is derived from an EMBL/GenBank/DDBJ whole genome shotgun (WGS) entry which is preliminary data.</text>
</comment>
<name>A0AA37TMR8_9HYPH</name>
<gene>
    <name evidence="3" type="ORF">GCM10007890_57890</name>
</gene>
<dbReference type="EMBL" id="BSPL01000029">
    <property type="protein sequence ID" value="GLS73774.1"/>
    <property type="molecule type" value="Genomic_DNA"/>
</dbReference>
<dbReference type="RefSeq" id="WP_238199283.1">
    <property type="nucleotide sequence ID" value="NZ_BPQZ01000034.1"/>
</dbReference>
<dbReference type="AlphaFoldDB" id="A0AA37TMR8"/>
<protein>
    <submittedName>
        <fullName evidence="3">Uncharacterized protein</fullName>
    </submittedName>
</protein>
<evidence type="ECO:0000256" key="1">
    <source>
        <dbReference type="SAM" id="Phobius"/>
    </source>
</evidence>